<feature type="region of interest" description="Disordered" evidence="4">
    <location>
        <begin position="47"/>
        <end position="66"/>
    </location>
</feature>
<evidence type="ECO:0000256" key="1">
    <source>
        <dbReference type="ARBA" id="ARBA00021292"/>
    </source>
</evidence>
<proteinExistence type="predicted"/>
<evidence type="ECO:0000256" key="2">
    <source>
        <dbReference type="ARBA" id="ARBA00022676"/>
    </source>
</evidence>
<comment type="caution">
    <text evidence="7">The sequence shown here is derived from an EMBL/GenBank/DDBJ whole genome shotgun (WGS) entry which is preliminary data.</text>
</comment>
<evidence type="ECO:0000259" key="6">
    <source>
        <dbReference type="Pfam" id="PF13439"/>
    </source>
</evidence>
<dbReference type="InterPro" id="IPR050194">
    <property type="entry name" value="Glycosyltransferase_grp1"/>
</dbReference>
<protein>
    <recommendedName>
        <fullName evidence="1">D-inositol 3-phosphate glycosyltransferase</fullName>
    </recommendedName>
</protein>
<dbReference type="SUPFAM" id="SSF53756">
    <property type="entry name" value="UDP-Glycosyltransferase/glycogen phosphorylase"/>
    <property type="match status" value="1"/>
</dbReference>
<evidence type="ECO:0000256" key="3">
    <source>
        <dbReference type="ARBA" id="ARBA00022679"/>
    </source>
</evidence>
<evidence type="ECO:0000256" key="4">
    <source>
        <dbReference type="SAM" id="MobiDB-lite"/>
    </source>
</evidence>
<accession>A0ABQ6HR42</accession>
<dbReference type="RefSeq" id="WP_241444192.1">
    <property type="nucleotide sequence ID" value="NZ_BSUJ01000001.1"/>
</dbReference>
<dbReference type="Proteomes" id="UP001157109">
    <property type="component" value="Unassembled WGS sequence"/>
</dbReference>
<evidence type="ECO:0000259" key="5">
    <source>
        <dbReference type="Pfam" id="PF00534"/>
    </source>
</evidence>
<feature type="domain" description="Glycosyl transferase family 1" evidence="5">
    <location>
        <begin position="214"/>
        <end position="374"/>
    </location>
</feature>
<sequence>MKVALVSDCYLPRLGGIEVAVHSLAGALAARGHEVVVVTATRADGAGEAGEAAGAPGATEAGAERGTVRGTDDGAVLVVRLPPPVGRLPVNPLATRSVRALLADVDVVHAQLGVVSPFAVDAVRSALAVGVPVAATFHSLVGPAAARALSVSGRVGRWAKAGVALSAVSSAAAVPVGRLAGGAPVALLPNAVDTALWRPVDPDPRPGAGELAAHPERPVRVVTATRLAGRKRPVAFVEIVAQALEQLPPGQAAEVEVYGEGRERSAVEHAVARHGLTDRVRLCGRVARERLPEIYSNADLFVSSVEMEAFGIAALEARSCGLPVLGREGTGLRDFVVPGESGHLEGSDGELATRLAELVADHAARDRIRQHNRNTPVSQTISALTEAAMREYDRAAKES</sequence>
<dbReference type="InterPro" id="IPR028098">
    <property type="entry name" value="Glyco_trans_4-like_N"/>
</dbReference>
<dbReference type="InterPro" id="IPR001296">
    <property type="entry name" value="Glyco_trans_1"/>
</dbReference>
<evidence type="ECO:0000313" key="8">
    <source>
        <dbReference type="Proteomes" id="UP001157109"/>
    </source>
</evidence>
<dbReference type="Pfam" id="PF13439">
    <property type="entry name" value="Glyco_transf_4"/>
    <property type="match status" value="1"/>
</dbReference>
<keyword evidence="3 7" id="KW-0808">Transferase</keyword>
<dbReference type="Gene3D" id="3.40.50.2000">
    <property type="entry name" value="Glycogen Phosphorylase B"/>
    <property type="match status" value="2"/>
</dbReference>
<name>A0ABQ6HR42_9MICO</name>
<dbReference type="EMBL" id="BSUJ01000001">
    <property type="protein sequence ID" value="GMA20477.1"/>
    <property type="molecule type" value="Genomic_DNA"/>
</dbReference>
<feature type="compositionally biased region" description="Low complexity" evidence="4">
    <location>
        <begin position="47"/>
        <end position="61"/>
    </location>
</feature>
<reference evidence="8" key="1">
    <citation type="journal article" date="2019" name="Int. J. Syst. Evol. Microbiol.">
        <title>The Global Catalogue of Microorganisms (GCM) 10K type strain sequencing project: providing services to taxonomists for standard genome sequencing and annotation.</title>
        <authorList>
            <consortium name="The Broad Institute Genomics Platform"/>
            <consortium name="The Broad Institute Genome Sequencing Center for Infectious Disease"/>
            <person name="Wu L."/>
            <person name="Ma J."/>
        </authorList>
    </citation>
    <scope>NUCLEOTIDE SEQUENCE [LARGE SCALE GENOMIC DNA]</scope>
    <source>
        <strain evidence="8">NBRC 105830</strain>
    </source>
</reference>
<dbReference type="PANTHER" id="PTHR45947:SF3">
    <property type="entry name" value="SULFOQUINOVOSYL TRANSFERASE SQD2"/>
    <property type="match status" value="1"/>
</dbReference>
<dbReference type="Pfam" id="PF00534">
    <property type="entry name" value="Glycos_transf_1"/>
    <property type="match status" value="1"/>
</dbReference>
<feature type="domain" description="Glycosyltransferase subfamily 4-like N-terminal" evidence="6">
    <location>
        <begin position="15"/>
        <end position="195"/>
    </location>
</feature>
<dbReference type="PANTHER" id="PTHR45947">
    <property type="entry name" value="SULFOQUINOVOSYL TRANSFERASE SQD2"/>
    <property type="match status" value="1"/>
</dbReference>
<evidence type="ECO:0000313" key="7">
    <source>
        <dbReference type="EMBL" id="GMA20477.1"/>
    </source>
</evidence>
<keyword evidence="2" id="KW-0328">Glycosyltransferase</keyword>
<organism evidence="7 8">
    <name type="scientific">Arsenicicoccus piscis</name>
    <dbReference type="NCBI Taxonomy" id="673954"/>
    <lineage>
        <taxon>Bacteria</taxon>
        <taxon>Bacillati</taxon>
        <taxon>Actinomycetota</taxon>
        <taxon>Actinomycetes</taxon>
        <taxon>Micrococcales</taxon>
        <taxon>Intrasporangiaceae</taxon>
        <taxon>Arsenicicoccus</taxon>
    </lineage>
</organism>
<dbReference type="GO" id="GO:0016740">
    <property type="term" value="F:transferase activity"/>
    <property type="evidence" value="ECO:0007669"/>
    <property type="project" value="UniProtKB-KW"/>
</dbReference>
<gene>
    <name evidence="7" type="ORF">GCM10025862_24980</name>
</gene>
<keyword evidence="8" id="KW-1185">Reference proteome</keyword>